<evidence type="ECO:0008006" key="3">
    <source>
        <dbReference type="Google" id="ProtNLM"/>
    </source>
</evidence>
<protein>
    <recommendedName>
        <fullName evidence="3">FBD domain-containing protein</fullName>
    </recommendedName>
</protein>
<dbReference type="OrthoDB" id="667615at2759"/>
<organism evidence="1 2">
    <name type="scientific">Zizania palustris</name>
    <name type="common">Northern wild rice</name>
    <dbReference type="NCBI Taxonomy" id="103762"/>
    <lineage>
        <taxon>Eukaryota</taxon>
        <taxon>Viridiplantae</taxon>
        <taxon>Streptophyta</taxon>
        <taxon>Embryophyta</taxon>
        <taxon>Tracheophyta</taxon>
        <taxon>Spermatophyta</taxon>
        <taxon>Magnoliopsida</taxon>
        <taxon>Liliopsida</taxon>
        <taxon>Poales</taxon>
        <taxon>Poaceae</taxon>
        <taxon>BOP clade</taxon>
        <taxon>Oryzoideae</taxon>
        <taxon>Oryzeae</taxon>
        <taxon>Zizaniinae</taxon>
        <taxon>Zizania</taxon>
    </lineage>
</organism>
<name>A0A8J5TFU5_ZIZPA</name>
<reference evidence="1" key="1">
    <citation type="journal article" date="2021" name="bioRxiv">
        <title>Whole Genome Assembly and Annotation of Northern Wild Rice, Zizania palustris L., Supports a Whole Genome Duplication in the Zizania Genus.</title>
        <authorList>
            <person name="Haas M."/>
            <person name="Kono T."/>
            <person name="Macchietto M."/>
            <person name="Millas R."/>
            <person name="McGilp L."/>
            <person name="Shao M."/>
            <person name="Duquette J."/>
            <person name="Hirsch C.N."/>
            <person name="Kimball J."/>
        </authorList>
    </citation>
    <scope>NUCLEOTIDE SEQUENCE</scope>
    <source>
        <tissue evidence="1">Fresh leaf tissue</tissue>
    </source>
</reference>
<keyword evidence="2" id="KW-1185">Reference proteome</keyword>
<evidence type="ECO:0000313" key="2">
    <source>
        <dbReference type="Proteomes" id="UP000729402"/>
    </source>
</evidence>
<gene>
    <name evidence="1" type="ORF">GUJ93_ZPchr0007g6414</name>
</gene>
<dbReference type="AlphaFoldDB" id="A0A8J5TFU5"/>
<evidence type="ECO:0000313" key="1">
    <source>
        <dbReference type="EMBL" id="KAG8080199.1"/>
    </source>
</evidence>
<sequence>MCEFRVTDGGDGISELVSRRCPCLEVLELERIEGVEALTLITDSLQRLRLIKFKTFLEQLQVKQETSARCRCSTAYSRAAAGGSAGRCGSTRRSWRSLFGKTSVPTRSG</sequence>
<comment type="caution">
    <text evidence="1">The sequence shown here is derived from an EMBL/GenBank/DDBJ whole genome shotgun (WGS) entry which is preliminary data.</text>
</comment>
<accession>A0A8J5TFU5</accession>
<dbReference type="EMBL" id="JAAALK010000282">
    <property type="protein sequence ID" value="KAG8080199.1"/>
    <property type="molecule type" value="Genomic_DNA"/>
</dbReference>
<proteinExistence type="predicted"/>
<dbReference type="Proteomes" id="UP000729402">
    <property type="component" value="Unassembled WGS sequence"/>
</dbReference>
<reference evidence="1" key="2">
    <citation type="submission" date="2021-02" db="EMBL/GenBank/DDBJ databases">
        <authorList>
            <person name="Kimball J.A."/>
            <person name="Haas M.W."/>
            <person name="Macchietto M."/>
            <person name="Kono T."/>
            <person name="Duquette J."/>
            <person name="Shao M."/>
        </authorList>
    </citation>
    <scope>NUCLEOTIDE SEQUENCE</scope>
    <source>
        <tissue evidence="1">Fresh leaf tissue</tissue>
    </source>
</reference>